<dbReference type="EMBL" id="KZ308551">
    <property type="protein sequence ID" value="KAG8231340.1"/>
    <property type="molecule type" value="Genomic_DNA"/>
</dbReference>
<dbReference type="InterPro" id="IPR018967">
    <property type="entry name" value="FeS-contain_CDGSH-typ"/>
</dbReference>
<feature type="domain" description="Iron-binding zinc finger CDGSH type" evidence="6">
    <location>
        <begin position="72"/>
        <end position="109"/>
    </location>
</feature>
<dbReference type="PANTHER" id="PTHR46491">
    <property type="entry name" value="CDGSH IRON SULFUR DOMAIN PROTEIN HOMOLOG"/>
    <property type="match status" value="1"/>
</dbReference>
<dbReference type="Pfam" id="PF09360">
    <property type="entry name" value="zf-CDGSH"/>
    <property type="match status" value="2"/>
</dbReference>
<evidence type="ECO:0000256" key="4">
    <source>
        <dbReference type="ARBA" id="ARBA00023014"/>
    </source>
</evidence>
<evidence type="ECO:0000313" key="7">
    <source>
        <dbReference type="EMBL" id="KAG8231340.1"/>
    </source>
</evidence>
<evidence type="ECO:0000256" key="2">
    <source>
        <dbReference type="ARBA" id="ARBA00022723"/>
    </source>
</evidence>
<proteinExistence type="predicted"/>
<comment type="cofactor">
    <cofactor evidence="5">
        <name>[2Fe-2S] cluster</name>
        <dbReference type="ChEBI" id="CHEBI:190135"/>
    </cofactor>
</comment>
<keyword evidence="8" id="KW-1185">Reference proteome</keyword>
<dbReference type="Proteomes" id="UP000792457">
    <property type="component" value="Unassembled WGS sequence"/>
</dbReference>
<accession>A0A8K0KAG5</accession>
<feature type="domain" description="Iron-binding zinc finger CDGSH type" evidence="6">
    <location>
        <begin position="112"/>
        <end position="149"/>
    </location>
</feature>
<keyword evidence="3" id="KW-0408">Iron</keyword>
<dbReference type="SMART" id="SM00704">
    <property type="entry name" value="ZnF_CDGSH"/>
    <property type="match status" value="2"/>
</dbReference>
<comment type="caution">
    <text evidence="7">The sequence shown here is derived from an EMBL/GenBank/DDBJ whole genome shotgun (WGS) entry which is preliminary data.</text>
</comment>
<sequence length="153" mass="17380">MKMAAKLMIKALQGRFLFSSSKLTRNSSPVFSIISNSFSSKPAKDIPGLPKNRLEEFSSASQQADFGVIYDKKPFKFSAVKGKRYAWCACGKSKSQPLCDGTHRNPHLKITMRPVHFMFDEDKDVWLCNCKQTSRRPFCDGTHKREDIQAAIR</sequence>
<evidence type="ECO:0000259" key="6">
    <source>
        <dbReference type="SMART" id="SM00704"/>
    </source>
</evidence>
<evidence type="ECO:0000313" key="8">
    <source>
        <dbReference type="Proteomes" id="UP000792457"/>
    </source>
</evidence>
<evidence type="ECO:0000256" key="1">
    <source>
        <dbReference type="ARBA" id="ARBA00022714"/>
    </source>
</evidence>
<name>A0A8K0KAG5_LADFU</name>
<dbReference type="OrthoDB" id="15717at2759"/>
<keyword evidence="1" id="KW-0001">2Fe-2S</keyword>
<dbReference type="GO" id="GO:0051537">
    <property type="term" value="F:2 iron, 2 sulfur cluster binding"/>
    <property type="evidence" value="ECO:0007669"/>
    <property type="project" value="UniProtKB-KW"/>
</dbReference>
<dbReference type="AlphaFoldDB" id="A0A8K0KAG5"/>
<organism evidence="7 8">
    <name type="scientific">Ladona fulva</name>
    <name type="common">Scarce chaser dragonfly</name>
    <name type="synonym">Libellula fulva</name>
    <dbReference type="NCBI Taxonomy" id="123851"/>
    <lineage>
        <taxon>Eukaryota</taxon>
        <taxon>Metazoa</taxon>
        <taxon>Ecdysozoa</taxon>
        <taxon>Arthropoda</taxon>
        <taxon>Hexapoda</taxon>
        <taxon>Insecta</taxon>
        <taxon>Pterygota</taxon>
        <taxon>Palaeoptera</taxon>
        <taxon>Odonata</taxon>
        <taxon>Epiprocta</taxon>
        <taxon>Anisoptera</taxon>
        <taxon>Libelluloidea</taxon>
        <taxon>Libellulidae</taxon>
        <taxon>Ladona</taxon>
    </lineage>
</organism>
<evidence type="ECO:0000256" key="5">
    <source>
        <dbReference type="ARBA" id="ARBA00034078"/>
    </source>
</evidence>
<reference evidence="7" key="1">
    <citation type="submission" date="2013-04" db="EMBL/GenBank/DDBJ databases">
        <authorList>
            <person name="Qu J."/>
            <person name="Murali S.C."/>
            <person name="Bandaranaike D."/>
            <person name="Bellair M."/>
            <person name="Blankenburg K."/>
            <person name="Chao H."/>
            <person name="Dinh H."/>
            <person name="Doddapaneni H."/>
            <person name="Downs B."/>
            <person name="Dugan-Rocha S."/>
            <person name="Elkadiri S."/>
            <person name="Gnanaolivu R.D."/>
            <person name="Hernandez B."/>
            <person name="Javaid M."/>
            <person name="Jayaseelan J.C."/>
            <person name="Lee S."/>
            <person name="Li M."/>
            <person name="Ming W."/>
            <person name="Munidasa M."/>
            <person name="Muniz J."/>
            <person name="Nguyen L."/>
            <person name="Ongeri F."/>
            <person name="Osuji N."/>
            <person name="Pu L.-L."/>
            <person name="Puazo M."/>
            <person name="Qu C."/>
            <person name="Quiroz J."/>
            <person name="Raj R."/>
            <person name="Weissenberger G."/>
            <person name="Xin Y."/>
            <person name="Zou X."/>
            <person name="Han Y."/>
            <person name="Richards S."/>
            <person name="Worley K."/>
            <person name="Muzny D."/>
            <person name="Gibbs R."/>
        </authorList>
    </citation>
    <scope>NUCLEOTIDE SEQUENCE</scope>
    <source>
        <strain evidence="7">Sampled in the wild</strain>
    </source>
</reference>
<gene>
    <name evidence="7" type="ORF">J437_LFUL012250</name>
</gene>
<dbReference type="GO" id="GO:0005739">
    <property type="term" value="C:mitochondrion"/>
    <property type="evidence" value="ECO:0007669"/>
    <property type="project" value="TreeGrafter"/>
</dbReference>
<dbReference type="InterPro" id="IPR042216">
    <property type="entry name" value="MitoNEET_CISD"/>
</dbReference>
<dbReference type="PANTHER" id="PTHR46491:SF3">
    <property type="entry name" value="CDGSH IRON-SULFUR DOMAIN-CONTAINING PROTEIN 3, MITOCHONDRIAL"/>
    <property type="match status" value="1"/>
</dbReference>
<reference evidence="7" key="2">
    <citation type="submission" date="2017-10" db="EMBL/GenBank/DDBJ databases">
        <title>Ladona fulva Genome sequencing and assembly.</title>
        <authorList>
            <person name="Murali S."/>
            <person name="Richards S."/>
            <person name="Bandaranaike D."/>
            <person name="Bellair M."/>
            <person name="Blankenburg K."/>
            <person name="Chao H."/>
            <person name="Dinh H."/>
            <person name="Doddapaneni H."/>
            <person name="Dugan-Rocha S."/>
            <person name="Elkadiri S."/>
            <person name="Gnanaolivu R."/>
            <person name="Hernandez B."/>
            <person name="Skinner E."/>
            <person name="Javaid M."/>
            <person name="Lee S."/>
            <person name="Li M."/>
            <person name="Ming W."/>
            <person name="Munidasa M."/>
            <person name="Muniz J."/>
            <person name="Nguyen L."/>
            <person name="Hughes D."/>
            <person name="Osuji N."/>
            <person name="Pu L.-L."/>
            <person name="Puazo M."/>
            <person name="Qu C."/>
            <person name="Quiroz J."/>
            <person name="Raj R."/>
            <person name="Weissenberger G."/>
            <person name="Xin Y."/>
            <person name="Zou X."/>
            <person name="Han Y."/>
            <person name="Worley K."/>
            <person name="Muzny D."/>
            <person name="Gibbs R."/>
        </authorList>
    </citation>
    <scope>NUCLEOTIDE SEQUENCE</scope>
    <source>
        <strain evidence="7">Sampled in the wild</strain>
    </source>
</reference>
<keyword evidence="2" id="KW-0479">Metal-binding</keyword>
<evidence type="ECO:0000256" key="3">
    <source>
        <dbReference type="ARBA" id="ARBA00023004"/>
    </source>
</evidence>
<dbReference type="Gene3D" id="3.40.5.90">
    <property type="entry name" value="CDGSH iron-sulfur domain, mitoNEET-type"/>
    <property type="match status" value="2"/>
</dbReference>
<dbReference type="InterPro" id="IPR052950">
    <property type="entry name" value="CISD"/>
</dbReference>
<dbReference type="GO" id="GO:0046872">
    <property type="term" value="F:metal ion binding"/>
    <property type="evidence" value="ECO:0007669"/>
    <property type="project" value="UniProtKB-KW"/>
</dbReference>
<keyword evidence="4" id="KW-0411">Iron-sulfur</keyword>
<protein>
    <recommendedName>
        <fullName evidence="6">Iron-binding zinc finger CDGSH type domain-containing protein</fullName>
    </recommendedName>
</protein>